<gene>
    <name evidence="3" type="ORF">PSJ8397_01991</name>
</gene>
<organism evidence="3 4">
    <name type="scientific">Pseudooctadecabacter jejudonensis</name>
    <dbReference type="NCBI Taxonomy" id="1391910"/>
    <lineage>
        <taxon>Bacteria</taxon>
        <taxon>Pseudomonadati</taxon>
        <taxon>Pseudomonadota</taxon>
        <taxon>Alphaproteobacteria</taxon>
        <taxon>Rhodobacterales</taxon>
        <taxon>Paracoccaceae</taxon>
        <taxon>Pseudooctadecabacter</taxon>
    </lineage>
</organism>
<keyword evidence="1" id="KW-0812">Transmembrane</keyword>
<evidence type="ECO:0000256" key="1">
    <source>
        <dbReference type="SAM" id="Phobius"/>
    </source>
</evidence>
<dbReference type="AlphaFoldDB" id="A0A1Y5SGB3"/>
<name>A0A1Y5SGB3_9RHOB</name>
<dbReference type="Proteomes" id="UP000193623">
    <property type="component" value="Unassembled WGS sequence"/>
</dbReference>
<feature type="transmembrane region" description="Helical" evidence="1">
    <location>
        <begin position="29"/>
        <end position="52"/>
    </location>
</feature>
<evidence type="ECO:0000313" key="4">
    <source>
        <dbReference type="Proteomes" id="UP000193623"/>
    </source>
</evidence>
<dbReference type="Pfam" id="PF13400">
    <property type="entry name" value="Tad"/>
    <property type="match status" value="1"/>
</dbReference>
<dbReference type="EMBL" id="FWFT01000003">
    <property type="protein sequence ID" value="SLN40173.1"/>
    <property type="molecule type" value="Genomic_DNA"/>
</dbReference>
<reference evidence="3 4" key="1">
    <citation type="submission" date="2017-03" db="EMBL/GenBank/DDBJ databases">
        <authorList>
            <person name="Afonso C.L."/>
            <person name="Miller P.J."/>
            <person name="Scott M.A."/>
            <person name="Spackman E."/>
            <person name="Goraichik I."/>
            <person name="Dimitrov K.M."/>
            <person name="Suarez D.L."/>
            <person name="Swayne D.E."/>
        </authorList>
    </citation>
    <scope>NUCLEOTIDE SEQUENCE [LARGE SCALE GENOMIC DNA]</scope>
    <source>
        <strain evidence="3 4">CECT 8397</strain>
    </source>
</reference>
<accession>A0A1Y5SGB3</accession>
<dbReference type="Gene3D" id="3.40.50.410">
    <property type="entry name" value="von Willebrand factor, type A domain"/>
    <property type="match status" value="1"/>
</dbReference>
<dbReference type="InterPro" id="IPR036465">
    <property type="entry name" value="vWFA_dom_sf"/>
</dbReference>
<evidence type="ECO:0000259" key="2">
    <source>
        <dbReference type="Pfam" id="PF13400"/>
    </source>
</evidence>
<keyword evidence="1" id="KW-0472">Membrane</keyword>
<keyword evidence="1" id="KW-1133">Transmembrane helix</keyword>
<feature type="domain" description="Putative Flp pilus-assembly TadG-like N-terminal" evidence="2">
    <location>
        <begin position="28"/>
        <end position="73"/>
    </location>
</feature>
<dbReference type="OrthoDB" id="7522752at2"/>
<evidence type="ECO:0000313" key="3">
    <source>
        <dbReference type="EMBL" id="SLN40173.1"/>
    </source>
</evidence>
<keyword evidence="4" id="KW-1185">Reference proteome</keyword>
<dbReference type="InterPro" id="IPR028087">
    <property type="entry name" value="Tad_N"/>
</dbReference>
<dbReference type="SUPFAM" id="SSF53300">
    <property type="entry name" value="vWA-like"/>
    <property type="match status" value="1"/>
</dbReference>
<protein>
    <submittedName>
        <fullName evidence="3">von Willebrand factor type A domain protein</fullName>
    </submittedName>
</protein>
<proteinExistence type="predicted"/>
<sequence>MLNDRKDLTSGSTAMARVLSRFRKDEDGAMIIFSLFMFVMILWLGGMSVDLMRFETTRAKLQGTLDRATLAAADLDQTQPPAEVVKDYFRKAGMIDFLDGEPYVEQGLNYRIVSAAAEAEMPLMFYDIPRVFTQPFNPGLTALTVSGTSSAEERVTDVEVSLILDVSTSMSGSRIENLRPAARNFVTTVLANNTNAPQGLITISMIPYSAVVSPGSAFDTHMNINRTHSYSNCVLFESGSFNSIELDLSQPHDHVAHFDPDWFTSDSNPIGNPWCPTGNNNAIVPISTSVTDLHTAIDALTPYGNTAIDMGMKWGVGLLDPSTRTVVNQLVGQNVVPGVASGRPYEHDLEDVQKVVVLMTDGENTTQYDLKERFRTTNSYFWFDRSSNPTGELHQIPLDRISVQVNGFSTSENYWDDRFYWMRERGEYYQSDRVRKYPYGYASQWAYVQARQTGAIGINDVGDGPSYLGNIHNASWQEMYANWEYDRITYDLLWYPYNDGDIPWSAGQVWSQDNSGNWTLVYLPDYTDAFYSIDYEVVNNSQANDRLSALCARAREAGIVIYTVAFEAPADGRNALLDCASSPSHYFDVAGTDISAAFAAIASDIRALKLTR</sequence>
<dbReference type="RefSeq" id="WP_085864427.1">
    <property type="nucleotide sequence ID" value="NZ_FWFT01000003.1"/>
</dbReference>